<dbReference type="PANTHER" id="PTHR33055">
    <property type="entry name" value="TRANSPOSASE FOR INSERTION SEQUENCE ELEMENT IS1111A"/>
    <property type="match status" value="1"/>
</dbReference>
<dbReference type="NCBIfam" id="NF033542">
    <property type="entry name" value="transpos_IS110"/>
    <property type="match status" value="1"/>
</dbReference>
<dbReference type="RefSeq" id="WP_184580308.1">
    <property type="nucleotide sequence ID" value="NZ_JACHJL010000039.1"/>
</dbReference>
<comment type="caution">
    <text evidence="3">The sequence shown here is derived from an EMBL/GenBank/DDBJ whole genome shotgun (WGS) entry which is preliminary data.</text>
</comment>
<sequence length="460" mass="49702">MLFVGCDWSDKWLDFAALNEAGAVIAERRIVYTDSPDPVAEYLAFLAPLERRWRSAVTGIEDTGILFARALAAAGMAVVHVDPTRAARHRSALGIAKSDRADAQMLAAMVRTGVSRPVVDSSPDAQALRTLTHAHRAAVAARVEAAHSLRAALTRIWPAAAAAWPSRLGGLRNAQARAVLATAPGPRAASRLTRAQLSQLLQQAGRTRTVNAEAERLHLLFCRPVMLLDPQVEDAESVRIRDLVGVLDRAIDRAAALEKDMHAHYARQRHYPLTAQIPGIGPVLGAYLLAEIGDRPQERFGSGRSLAAYAGVAPLTWASGATIRVAFRRASSVRLRSTLHTAAFSLAMQSPGAQHYYYRRRAAGDAHATALRKVGRRLVLCLYRCMSAGLPYDDAIAFSYDPLQAGASALQRRSPLDPNEISHAQELLAEPGATVTGVAKVLDVSTQTIYRHVLGRPRAA</sequence>
<dbReference type="EMBL" id="JACHJL010000039">
    <property type="protein sequence ID" value="MBB5940294.1"/>
    <property type="molecule type" value="Genomic_DNA"/>
</dbReference>
<feature type="domain" description="Transposase IS110-like N-terminal" evidence="1">
    <location>
        <begin position="4"/>
        <end position="158"/>
    </location>
</feature>
<organism evidence="3 4">
    <name type="scientific">Streptomyces zagrosensis</name>
    <dbReference type="NCBI Taxonomy" id="1042984"/>
    <lineage>
        <taxon>Bacteria</taxon>
        <taxon>Bacillati</taxon>
        <taxon>Actinomycetota</taxon>
        <taxon>Actinomycetes</taxon>
        <taxon>Kitasatosporales</taxon>
        <taxon>Streptomycetaceae</taxon>
        <taxon>Streptomyces</taxon>
    </lineage>
</organism>
<dbReference type="Pfam" id="PF01548">
    <property type="entry name" value="DEDD_Tnp_IS110"/>
    <property type="match status" value="1"/>
</dbReference>
<evidence type="ECO:0000313" key="3">
    <source>
        <dbReference type="EMBL" id="MBB5940294.1"/>
    </source>
</evidence>
<dbReference type="GO" id="GO:0003677">
    <property type="term" value="F:DNA binding"/>
    <property type="evidence" value="ECO:0007669"/>
    <property type="project" value="InterPro"/>
</dbReference>
<accession>A0A7W9QHX5</accession>
<dbReference type="InterPro" id="IPR003346">
    <property type="entry name" value="Transposase_20"/>
</dbReference>
<dbReference type="InterPro" id="IPR047650">
    <property type="entry name" value="Transpos_IS110"/>
</dbReference>
<dbReference type="Proteomes" id="UP000588098">
    <property type="component" value="Unassembled WGS sequence"/>
</dbReference>
<evidence type="ECO:0000259" key="2">
    <source>
        <dbReference type="Pfam" id="PF02371"/>
    </source>
</evidence>
<dbReference type="GO" id="GO:0006313">
    <property type="term" value="P:DNA transposition"/>
    <property type="evidence" value="ECO:0007669"/>
    <property type="project" value="InterPro"/>
</dbReference>
<proteinExistence type="predicted"/>
<dbReference type="Gene3D" id="1.10.10.60">
    <property type="entry name" value="Homeodomain-like"/>
    <property type="match status" value="1"/>
</dbReference>
<evidence type="ECO:0000259" key="1">
    <source>
        <dbReference type="Pfam" id="PF01548"/>
    </source>
</evidence>
<keyword evidence="4" id="KW-1185">Reference proteome</keyword>
<name>A0A7W9QHX5_9ACTN</name>
<dbReference type="InterPro" id="IPR002525">
    <property type="entry name" value="Transp_IS110-like_N"/>
</dbReference>
<reference evidence="3 4" key="1">
    <citation type="submission" date="2020-08" db="EMBL/GenBank/DDBJ databases">
        <title>Genomic Encyclopedia of Type Strains, Phase III (KMG-III): the genomes of soil and plant-associated and newly described type strains.</title>
        <authorList>
            <person name="Whitman W."/>
        </authorList>
    </citation>
    <scope>NUCLEOTIDE SEQUENCE [LARGE SCALE GENOMIC DNA]</scope>
    <source>
        <strain evidence="3 4">CECT 8305</strain>
    </source>
</reference>
<protein>
    <submittedName>
        <fullName evidence="3">Transposase</fullName>
    </submittedName>
</protein>
<dbReference type="Pfam" id="PF02371">
    <property type="entry name" value="Transposase_20"/>
    <property type="match status" value="1"/>
</dbReference>
<feature type="domain" description="Transposase IS116/IS110/IS902 C-terminal" evidence="2">
    <location>
        <begin position="275"/>
        <end position="357"/>
    </location>
</feature>
<dbReference type="GO" id="GO:0004803">
    <property type="term" value="F:transposase activity"/>
    <property type="evidence" value="ECO:0007669"/>
    <property type="project" value="InterPro"/>
</dbReference>
<dbReference type="AlphaFoldDB" id="A0A7W9QHX5"/>
<dbReference type="PANTHER" id="PTHR33055:SF3">
    <property type="entry name" value="PUTATIVE TRANSPOSASE FOR IS117-RELATED"/>
    <property type="match status" value="1"/>
</dbReference>
<gene>
    <name evidence="3" type="ORF">FHS42_007392</name>
</gene>
<evidence type="ECO:0000313" key="4">
    <source>
        <dbReference type="Proteomes" id="UP000588098"/>
    </source>
</evidence>